<sequence>MIWLCIAETVLEETHQEQVHLGIPGGLKHLDTFSRQDPLFRTSSCIPKASRCLDLFRYAPLSFQMKGFGFLVPRTAAVHTHANRLQDR</sequence>
<dbReference type="Proteomes" id="UP000267798">
    <property type="component" value="Unassembled WGS sequence"/>
</dbReference>
<keyword evidence="2" id="KW-1185">Reference proteome</keyword>
<protein>
    <submittedName>
        <fullName evidence="1">Uncharacterized protein</fullName>
    </submittedName>
</protein>
<reference evidence="1 2" key="1">
    <citation type="submission" date="2018-09" db="EMBL/GenBank/DDBJ databases">
        <title>Paenibacillus aracenensis nov. sp. isolated from a cave in southern Spain.</title>
        <authorList>
            <person name="Jurado V."/>
            <person name="Gutierrez-Patricio S."/>
            <person name="Gonzalez-Pimentel J.L."/>
            <person name="Miller A.Z."/>
            <person name="Laiz L."/>
            <person name="Saiz-Jimenez C."/>
        </authorList>
    </citation>
    <scope>NUCLEOTIDE SEQUENCE [LARGE SCALE GENOMIC DNA]</scope>
    <source>
        <strain evidence="1 2">JCM 19203</strain>
    </source>
</reference>
<evidence type="ECO:0000313" key="2">
    <source>
        <dbReference type="Proteomes" id="UP000267798"/>
    </source>
</evidence>
<gene>
    <name evidence="1" type="ORF">D3P09_01330</name>
</gene>
<comment type="caution">
    <text evidence="1">The sequence shown here is derived from an EMBL/GenBank/DDBJ whole genome shotgun (WGS) entry which is preliminary data.</text>
</comment>
<accession>A0A3A6PMV1</accession>
<evidence type="ECO:0000313" key="1">
    <source>
        <dbReference type="EMBL" id="RJX40688.1"/>
    </source>
</evidence>
<organism evidence="1 2">
    <name type="scientific">Paenibacillus pinisoli</name>
    <dbReference type="NCBI Taxonomy" id="1276110"/>
    <lineage>
        <taxon>Bacteria</taxon>
        <taxon>Bacillati</taxon>
        <taxon>Bacillota</taxon>
        <taxon>Bacilli</taxon>
        <taxon>Bacillales</taxon>
        <taxon>Paenibacillaceae</taxon>
        <taxon>Paenibacillus</taxon>
    </lineage>
</organism>
<dbReference type="EMBL" id="QXQB01000001">
    <property type="protein sequence ID" value="RJX40688.1"/>
    <property type="molecule type" value="Genomic_DNA"/>
</dbReference>
<proteinExistence type="predicted"/>
<name>A0A3A6PMV1_9BACL</name>
<dbReference type="AlphaFoldDB" id="A0A3A6PMV1"/>